<protein>
    <submittedName>
        <fullName evidence="5">Uncharacterized protein</fullName>
    </submittedName>
</protein>
<dbReference type="GO" id="GO:0003723">
    <property type="term" value="F:RNA binding"/>
    <property type="evidence" value="ECO:0007669"/>
    <property type="project" value="TreeGrafter"/>
</dbReference>
<evidence type="ECO:0000313" key="6">
    <source>
        <dbReference type="Proteomes" id="UP000256328"/>
    </source>
</evidence>
<dbReference type="PANTHER" id="PTHR13031">
    <property type="entry name" value="RIBONUCLEASE P SUBUNIT P30"/>
    <property type="match status" value="1"/>
</dbReference>
<organism evidence="5 6">
    <name type="scientific">Coleophoma crateriformis</name>
    <dbReference type="NCBI Taxonomy" id="565419"/>
    <lineage>
        <taxon>Eukaryota</taxon>
        <taxon>Fungi</taxon>
        <taxon>Dikarya</taxon>
        <taxon>Ascomycota</taxon>
        <taxon>Pezizomycotina</taxon>
        <taxon>Leotiomycetes</taxon>
        <taxon>Helotiales</taxon>
        <taxon>Dermateaceae</taxon>
        <taxon>Coleophoma</taxon>
    </lineage>
</organism>
<dbReference type="InterPro" id="IPR016195">
    <property type="entry name" value="Pol/histidinol_Pase-like"/>
</dbReference>
<evidence type="ECO:0000256" key="3">
    <source>
        <dbReference type="ARBA" id="ARBA00022694"/>
    </source>
</evidence>
<dbReference type="Gene3D" id="3.20.20.140">
    <property type="entry name" value="Metal-dependent hydrolases"/>
    <property type="match status" value="1"/>
</dbReference>
<dbReference type="AlphaFoldDB" id="A0A3D8SP10"/>
<proteinExistence type="inferred from homology"/>
<dbReference type="GO" id="GO:0005655">
    <property type="term" value="C:nucleolar ribonuclease P complex"/>
    <property type="evidence" value="ECO:0007669"/>
    <property type="project" value="TreeGrafter"/>
</dbReference>
<accession>A0A3D8SP10</accession>
<dbReference type="InterPro" id="IPR002738">
    <property type="entry name" value="RNase_P_p30"/>
</dbReference>
<comment type="caution">
    <text evidence="5">The sequence shown here is derived from an EMBL/GenBank/DDBJ whole genome shotgun (WGS) entry which is preliminary data.</text>
</comment>
<sequence>MLYDLNVAWSATQQPQELQRTISFLSELGYDTVALNDNVNVPLPTKIINPIPLEQSFPLPKKTTLLRRCTLHFADPSQNYRLPELARAYDILALRPTTEKAYLAACTALSENSIISLDLAQRFPFHFRPKQVMTAVNRGIFFELCYSPAAVGDSTSRRNVINNVLGLLRASCGRGLIVSSQAKNALGLRAPADVVNLLCVWGMGREKALESLGVNPRAVVVNEGIKRTGFRGVINVIDGGELPKNEIKENEKGVTKGSQGGDKTGKTDKTNKNKRKVEEKESNPDGTPIISKRKAKKMRLEALKANKTTLTTAQEPDSANSLPQSNTSGDTTPNTNG</sequence>
<evidence type="ECO:0000256" key="1">
    <source>
        <dbReference type="ARBA" id="ARBA00004123"/>
    </source>
</evidence>
<dbReference type="Pfam" id="PF01876">
    <property type="entry name" value="RNase_P_p30"/>
    <property type="match status" value="1"/>
</dbReference>
<reference evidence="5 6" key="1">
    <citation type="journal article" date="2018" name="IMA Fungus">
        <title>IMA Genome-F 9: Draft genome sequence of Annulohypoxylon stygium, Aspergillus mulundensis, Berkeleyomyces basicola (syn. Thielaviopsis basicola), Ceratocystis smalleyi, two Cercospora beticola strains, Coleophoma cylindrospora, Fusarium fracticaudum, Phialophora cf. hyalina, and Morchella septimelata.</title>
        <authorList>
            <person name="Wingfield B.D."/>
            <person name="Bills G.F."/>
            <person name="Dong Y."/>
            <person name="Huang W."/>
            <person name="Nel W.J."/>
            <person name="Swalarsk-Parry B.S."/>
            <person name="Vaghefi N."/>
            <person name="Wilken P.M."/>
            <person name="An Z."/>
            <person name="de Beer Z.W."/>
            <person name="De Vos L."/>
            <person name="Chen L."/>
            <person name="Duong T.A."/>
            <person name="Gao Y."/>
            <person name="Hammerbacher A."/>
            <person name="Kikkert J.R."/>
            <person name="Li Y."/>
            <person name="Li H."/>
            <person name="Li K."/>
            <person name="Li Q."/>
            <person name="Liu X."/>
            <person name="Ma X."/>
            <person name="Naidoo K."/>
            <person name="Pethybridge S.J."/>
            <person name="Sun J."/>
            <person name="Steenkamp E.T."/>
            <person name="van der Nest M.A."/>
            <person name="van Wyk S."/>
            <person name="Wingfield M.J."/>
            <person name="Xiong C."/>
            <person name="Yue Q."/>
            <person name="Zhang X."/>
        </authorList>
    </citation>
    <scope>NUCLEOTIDE SEQUENCE [LARGE SCALE GENOMIC DNA]</scope>
    <source>
        <strain evidence="5 6">BP5796</strain>
    </source>
</reference>
<evidence type="ECO:0000256" key="2">
    <source>
        <dbReference type="ARBA" id="ARBA00007331"/>
    </source>
</evidence>
<dbReference type="PANTHER" id="PTHR13031:SF0">
    <property type="entry name" value="RIBONUCLEASE P PROTEIN SUBUNIT P30"/>
    <property type="match status" value="1"/>
</dbReference>
<name>A0A3D8SP10_9HELO</name>
<dbReference type="SUPFAM" id="SSF89550">
    <property type="entry name" value="PHP domain-like"/>
    <property type="match status" value="1"/>
</dbReference>
<feature type="compositionally biased region" description="Polar residues" evidence="4">
    <location>
        <begin position="314"/>
        <end position="337"/>
    </location>
</feature>
<comment type="similarity">
    <text evidence="2">Belongs to the eukaryotic/archaeal RNase P protein component 3 family.</text>
</comment>
<feature type="compositionally biased region" description="Basic and acidic residues" evidence="4">
    <location>
        <begin position="263"/>
        <end position="283"/>
    </location>
</feature>
<dbReference type="GO" id="GO:0008033">
    <property type="term" value="P:tRNA processing"/>
    <property type="evidence" value="ECO:0007669"/>
    <property type="project" value="UniProtKB-KW"/>
</dbReference>
<dbReference type="Proteomes" id="UP000256328">
    <property type="component" value="Unassembled WGS sequence"/>
</dbReference>
<keyword evidence="3" id="KW-0819">tRNA processing</keyword>
<evidence type="ECO:0000256" key="4">
    <source>
        <dbReference type="SAM" id="MobiDB-lite"/>
    </source>
</evidence>
<dbReference type="EMBL" id="PDLN01000004">
    <property type="protein sequence ID" value="RDW87528.1"/>
    <property type="molecule type" value="Genomic_DNA"/>
</dbReference>
<evidence type="ECO:0000313" key="5">
    <source>
        <dbReference type="EMBL" id="RDW87528.1"/>
    </source>
</evidence>
<dbReference type="OrthoDB" id="17948at2759"/>
<comment type="subcellular location">
    <subcellularLocation>
        <location evidence="1">Nucleus</location>
    </subcellularLocation>
</comment>
<keyword evidence="6" id="KW-1185">Reference proteome</keyword>
<feature type="region of interest" description="Disordered" evidence="4">
    <location>
        <begin position="247"/>
        <end position="337"/>
    </location>
</feature>
<gene>
    <name evidence="5" type="ORF">BP5796_03222</name>
</gene>